<keyword evidence="2" id="KW-0663">Pyridoxal phosphate</keyword>
<sequence length="75" mass="8436">MNVKQAYFLSMEYLQEPDAALGNGGLGRLASCFLDFGNPKLSCVRTVAYKNHTVLPEALEKWSFELKQHLLPSTF</sequence>
<dbReference type="InterPro" id="IPR000811">
    <property type="entry name" value="Glyco_trans_35"/>
</dbReference>
<evidence type="ECO:0000313" key="3">
    <source>
        <dbReference type="EMBL" id="KAK6931312.1"/>
    </source>
</evidence>
<reference evidence="3 4" key="1">
    <citation type="submission" date="2023-12" db="EMBL/GenBank/DDBJ databases">
        <title>A high-quality genome assembly for Dillenia turbinata (Dilleniales).</title>
        <authorList>
            <person name="Chanderbali A."/>
        </authorList>
    </citation>
    <scope>NUCLEOTIDE SEQUENCE [LARGE SCALE GENOMIC DNA]</scope>
    <source>
        <strain evidence="3">LSX21</strain>
        <tissue evidence="3">Leaf</tissue>
    </source>
</reference>
<comment type="caution">
    <text evidence="3">The sequence shown here is derived from an EMBL/GenBank/DDBJ whole genome shotgun (WGS) entry which is preliminary data.</text>
</comment>
<evidence type="ECO:0000256" key="2">
    <source>
        <dbReference type="RuleBase" id="RU000587"/>
    </source>
</evidence>
<keyword evidence="2" id="KW-0119">Carbohydrate metabolism</keyword>
<dbReference type="GO" id="GO:0005737">
    <property type="term" value="C:cytoplasm"/>
    <property type="evidence" value="ECO:0007669"/>
    <property type="project" value="TreeGrafter"/>
</dbReference>
<keyword evidence="4" id="KW-1185">Reference proteome</keyword>
<comment type="cofactor">
    <cofactor evidence="2">
        <name>pyridoxal 5'-phosphate</name>
        <dbReference type="ChEBI" id="CHEBI:597326"/>
    </cofactor>
</comment>
<comment type="function">
    <text evidence="2">Allosteric enzyme that catalyzes the rate-limiting step in glycogen catabolism, the phosphorolytic cleavage of glycogen to produce glucose-1-phosphate, and plays a central role in maintaining cellular and organismal glucose homeostasis.</text>
</comment>
<dbReference type="EC" id="2.4.1.1" evidence="2"/>
<gene>
    <name evidence="3" type="ORF">RJ641_003105</name>
</gene>
<dbReference type="AlphaFoldDB" id="A0AAN8VKW3"/>
<dbReference type="GO" id="GO:0005980">
    <property type="term" value="P:glycogen catabolic process"/>
    <property type="evidence" value="ECO:0007669"/>
    <property type="project" value="TreeGrafter"/>
</dbReference>
<comment type="catalytic activity">
    <reaction evidence="2">
        <text>[(1-&gt;4)-alpha-D-glucosyl](n) + phosphate = [(1-&gt;4)-alpha-D-glucosyl](n-1) + alpha-D-glucose 1-phosphate</text>
        <dbReference type="Rhea" id="RHEA:41732"/>
        <dbReference type="Rhea" id="RHEA-COMP:9584"/>
        <dbReference type="Rhea" id="RHEA-COMP:9586"/>
        <dbReference type="ChEBI" id="CHEBI:15444"/>
        <dbReference type="ChEBI" id="CHEBI:43474"/>
        <dbReference type="ChEBI" id="CHEBI:58601"/>
        <dbReference type="EC" id="2.4.1.1"/>
    </reaction>
</comment>
<keyword evidence="2 3" id="KW-0808">Transferase</keyword>
<dbReference type="PANTHER" id="PTHR11468:SF28">
    <property type="entry name" value="ALPHA-GLUCAN PHOSPHORYLASE 1"/>
    <property type="match status" value="1"/>
</dbReference>
<protein>
    <recommendedName>
        <fullName evidence="2">Alpha-1,4 glucan phosphorylase</fullName>
        <ecNumber evidence="2">2.4.1.1</ecNumber>
    </recommendedName>
</protein>
<proteinExistence type="inferred from homology"/>
<dbReference type="SUPFAM" id="SSF53756">
    <property type="entry name" value="UDP-Glycosyltransferase/glycogen phosphorylase"/>
    <property type="match status" value="2"/>
</dbReference>
<dbReference type="EMBL" id="JBAMMX010000011">
    <property type="protein sequence ID" value="KAK6931312.1"/>
    <property type="molecule type" value="Genomic_DNA"/>
</dbReference>
<evidence type="ECO:0000313" key="4">
    <source>
        <dbReference type="Proteomes" id="UP001370490"/>
    </source>
</evidence>
<keyword evidence="2" id="KW-0328">Glycosyltransferase</keyword>
<dbReference type="Gene3D" id="3.40.50.2000">
    <property type="entry name" value="Glycogen Phosphorylase B"/>
    <property type="match status" value="2"/>
</dbReference>
<comment type="similarity">
    <text evidence="1 2">Belongs to the glycogen phosphorylase family.</text>
</comment>
<evidence type="ECO:0000256" key="1">
    <source>
        <dbReference type="ARBA" id="ARBA00006047"/>
    </source>
</evidence>
<dbReference type="PANTHER" id="PTHR11468">
    <property type="entry name" value="GLYCOGEN PHOSPHORYLASE"/>
    <property type="match status" value="1"/>
</dbReference>
<dbReference type="Proteomes" id="UP001370490">
    <property type="component" value="Unassembled WGS sequence"/>
</dbReference>
<dbReference type="GO" id="GO:0030170">
    <property type="term" value="F:pyridoxal phosphate binding"/>
    <property type="evidence" value="ECO:0007669"/>
    <property type="project" value="TreeGrafter"/>
</dbReference>
<accession>A0AAN8VKW3</accession>
<dbReference type="GO" id="GO:0008184">
    <property type="term" value="F:glycogen phosphorylase activity"/>
    <property type="evidence" value="ECO:0007669"/>
    <property type="project" value="InterPro"/>
</dbReference>
<organism evidence="3 4">
    <name type="scientific">Dillenia turbinata</name>
    <dbReference type="NCBI Taxonomy" id="194707"/>
    <lineage>
        <taxon>Eukaryota</taxon>
        <taxon>Viridiplantae</taxon>
        <taxon>Streptophyta</taxon>
        <taxon>Embryophyta</taxon>
        <taxon>Tracheophyta</taxon>
        <taxon>Spermatophyta</taxon>
        <taxon>Magnoliopsida</taxon>
        <taxon>eudicotyledons</taxon>
        <taxon>Gunneridae</taxon>
        <taxon>Pentapetalae</taxon>
        <taxon>Dilleniales</taxon>
        <taxon>Dilleniaceae</taxon>
        <taxon>Dillenia</taxon>
    </lineage>
</organism>
<dbReference type="Pfam" id="PF00343">
    <property type="entry name" value="Phosphorylase"/>
    <property type="match status" value="2"/>
</dbReference>
<name>A0AAN8VKW3_9MAGN</name>